<feature type="signal peptide" evidence="2">
    <location>
        <begin position="1"/>
        <end position="19"/>
    </location>
</feature>
<feature type="region of interest" description="Disordered" evidence="1">
    <location>
        <begin position="209"/>
        <end position="259"/>
    </location>
</feature>
<evidence type="ECO:0008006" key="5">
    <source>
        <dbReference type="Google" id="ProtNLM"/>
    </source>
</evidence>
<accession>A0A480B1P1</accession>
<dbReference type="Proteomes" id="UP000300381">
    <property type="component" value="Unassembled WGS sequence"/>
</dbReference>
<proteinExistence type="predicted"/>
<evidence type="ECO:0000313" key="4">
    <source>
        <dbReference type="Proteomes" id="UP000300381"/>
    </source>
</evidence>
<protein>
    <recommendedName>
        <fullName evidence="5">Conjugal transfer protein TrbJ</fullName>
    </recommendedName>
</protein>
<comment type="caution">
    <text evidence="3">The sequence shown here is derived from an EMBL/GenBank/DDBJ whole genome shotgun (WGS) entry which is preliminary data.</text>
</comment>
<reference evidence="3 4" key="1">
    <citation type="submission" date="2019-03" db="EMBL/GenBank/DDBJ databases">
        <title>Draft genome sequences of two Veillonella tobetsuensis clinical isolates from intraoperative bronchial fluids of elderly patients with pulmonary carcinoma.</title>
        <authorList>
            <person name="Akiyama T."/>
        </authorList>
    </citation>
    <scope>NUCLEOTIDE SEQUENCE [LARGE SCALE GENOMIC DNA]</scope>
    <source>
        <strain evidence="3 4">PAGU 1578</strain>
    </source>
</reference>
<evidence type="ECO:0000256" key="1">
    <source>
        <dbReference type="SAM" id="MobiDB-lite"/>
    </source>
</evidence>
<feature type="compositionally biased region" description="Basic and acidic residues" evidence="1">
    <location>
        <begin position="233"/>
        <end position="247"/>
    </location>
</feature>
<name>A0A480B1P1_9FIRM</name>
<gene>
    <name evidence="3" type="ORF">PAGU1578_12450</name>
</gene>
<feature type="chain" id="PRO_5039457601" description="Conjugal transfer protein TrbJ" evidence="2">
    <location>
        <begin position="20"/>
        <end position="259"/>
    </location>
</feature>
<evidence type="ECO:0000256" key="2">
    <source>
        <dbReference type="SAM" id="SignalP"/>
    </source>
</evidence>
<organism evidence="3 4">
    <name type="scientific">Veillonella tobetsuensis</name>
    <dbReference type="NCBI Taxonomy" id="1110546"/>
    <lineage>
        <taxon>Bacteria</taxon>
        <taxon>Bacillati</taxon>
        <taxon>Bacillota</taxon>
        <taxon>Negativicutes</taxon>
        <taxon>Veillonellales</taxon>
        <taxon>Veillonellaceae</taxon>
        <taxon>Veillonella</taxon>
    </lineage>
</organism>
<dbReference type="RefSeq" id="WP_137660938.1">
    <property type="nucleotide sequence ID" value="NZ_BJCQ01000027.1"/>
</dbReference>
<keyword evidence="2" id="KW-0732">Signal</keyword>
<dbReference type="EMBL" id="BJCQ01000027">
    <property type="protein sequence ID" value="GCL67624.1"/>
    <property type="molecule type" value="Genomic_DNA"/>
</dbReference>
<evidence type="ECO:0000313" key="3">
    <source>
        <dbReference type="EMBL" id="GCL67624.1"/>
    </source>
</evidence>
<dbReference type="AlphaFoldDB" id="A0A480B1P1"/>
<sequence length="259" mass="29065">MMKLTYKQLLKLSLCTALAVSIITIPTNSEARFRGGSVEDHSVIRTLENELEYIKNLVNIKADITAMQRELSQALDIRSFIDGLKQDFVSKINATYRQGIFAYDNPVEAIEEQIGNYKAVFTREALAKSEEYNQKLAEKTDLSVLDRITQLLNHSTTIVNNAIKITGTVNDTGTMGASQKETILEATEAEQKIDSTSIKINKTTSDLVNENTKSESQRGIQKAVPYFSDPEDSDVKKKRNEELEKMGIHNHKLPSFSND</sequence>